<evidence type="ECO:0000313" key="2">
    <source>
        <dbReference type="Proteomes" id="UP000192796"/>
    </source>
</evidence>
<accession>A0A1V9FGA3</accession>
<organism evidence="1 2">
    <name type="scientific">Niastella vici</name>
    <dbReference type="NCBI Taxonomy" id="1703345"/>
    <lineage>
        <taxon>Bacteria</taxon>
        <taxon>Pseudomonadati</taxon>
        <taxon>Bacteroidota</taxon>
        <taxon>Chitinophagia</taxon>
        <taxon>Chitinophagales</taxon>
        <taxon>Chitinophagaceae</taxon>
        <taxon>Niastella</taxon>
    </lineage>
</organism>
<sequence>MMNLIFTTILSLFILSSCKMTSDKKAGQKLFSTSYNELKIDSKLYDVVYSNGYFFISQASQKVVVLDTFFRRQQQIEDSINKFPSTIIYKTNDSVILCKYDGNRTGFPETYYLTNDFKLKAFKEKIEYSQMPGELLFEDSLYKIFANRIGQDGFFTYFLEKSTKIIFAIFSYSPRQVLKFQEEYYIICDGRKHDSTNIGVIKIKNPKQLFEITIQQAEKLNILYTHLAASPGKQYEALADTIKKWSFNSYGYLDRYSVPIYTFQKGNELFTIVKNDSSIYLGKHEGNNFQKVQQLFDTAFGIDNIYPMKYKNNTLVIFSSSGGKMSYGQMVDYFDCGFFNIEADKIDLYRLYREHKSKWQ</sequence>
<proteinExistence type="predicted"/>
<dbReference type="Proteomes" id="UP000192796">
    <property type="component" value="Unassembled WGS sequence"/>
</dbReference>
<keyword evidence="2" id="KW-1185">Reference proteome</keyword>
<evidence type="ECO:0000313" key="1">
    <source>
        <dbReference type="EMBL" id="OQP57384.1"/>
    </source>
</evidence>
<reference evidence="1 2" key="1">
    <citation type="submission" date="2016-03" db="EMBL/GenBank/DDBJ databases">
        <title>Niastella vici sp. nov., isolated from farmland soil.</title>
        <authorList>
            <person name="Chen L."/>
            <person name="Wang D."/>
            <person name="Yang S."/>
            <person name="Wang G."/>
        </authorList>
    </citation>
    <scope>NUCLEOTIDE SEQUENCE [LARGE SCALE GENOMIC DNA]</scope>
    <source>
        <strain evidence="1 2">DJ57</strain>
    </source>
</reference>
<dbReference type="EMBL" id="LVYD01000122">
    <property type="protein sequence ID" value="OQP57384.1"/>
    <property type="molecule type" value="Genomic_DNA"/>
</dbReference>
<dbReference type="AlphaFoldDB" id="A0A1V9FGA3"/>
<protein>
    <submittedName>
        <fullName evidence="1">Uncharacterized protein</fullName>
    </submittedName>
</protein>
<gene>
    <name evidence="1" type="ORF">A3860_39870</name>
</gene>
<name>A0A1V9FGA3_9BACT</name>
<comment type="caution">
    <text evidence="1">The sequence shown here is derived from an EMBL/GenBank/DDBJ whole genome shotgun (WGS) entry which is preliminary data.</text>
</comment>